<keyword evidence="2" id="KW-1185">Reference proteome</keyword>
<sequence>MDELVDVTRAASGSRAGMPLLNANASYTVHPFRAQYLASIADRGLLNQRS</sequence>
<dbReference type="HOGENOM" id="CLU_3126014_0_0_1"/>
<organism evidence="1 2">
    <name type="scientific">Sphaerobolus stellatus (strain SS14)</name>
    <dbReference type="NCBI Taxonomy" id="990650"/>
    <lineage>
        <taxon>Eukaryota</taxon>
        <taxon>Fungi</taxon>
        <taxon>Dikarya</taxon>
        <taxon>Basidiomycota</taxon>
        <taxon>Agaricomycotina</taxon>
        <taxon>Agaricomycetes</taxon>
        <taxon>Phallomycetidae</taxon>
        <taxon>Geastrales</taxon>
        <taxon>Sphaerobolaceae</taxon>
        <taxon>Sphaerobolus</taxon>
    </lineage>
</organism>
<dbReference type="EMBL" id="KN837711">
    <property type="protein sequence ID" value="KIJ23346.1"/>
    <property type="molecule type" value="Genomic_DNA"/>
</dbReference>
<dbReference type="AlphaFoldDB" id="A0A0C9UD32"/>
<evidence type="ECO:0000313" key="2">
    <source>
        <dbReference type="Proteomes" id="UP000054279"/>
    </source>
</evidence>
<evidence type="ECO:0000313" key="1">
    <source>
        <dbReference type="EMBL" id="KIJ23346.1"/>
    </source>
</evidence>
<name>A0A0C9UD32_SPHS4</name>
<protein>
    <submittedName>
        <fullName evidence="1">Uncharacterized protein</fullName>
    </submittedName>
</protein>
<proteinExistence type="predicted"/>
<gene>
    <name evidence="1" type="ORF">M422DRAFT_276093</name>
</gene>
<reference evidence="1 2" key="1">
    <citation type="submission" date="2014-06" db="EMBL/GenBank/DDBJ databases">
        <title>Evolutionary Origins and Diversification of the Mycorrhizal Mutualists.</title>
        <authorList>
            <consortium name="DOE Joint Genome Institute"/>
            <consortium name="Mycorrhizal Genomics Consortium"/>
            <person name="Kohler A."/>
            <person name="Kuo A."/>
            <person name="Nagy L.G."/>
            <person name="Floudas D."/>
            <person name="Copeland A."/>
            <person name="Barry K.W."/>
            <person name="Cichocki N."/>
            <person name="Veneault-Fourrey C."/>
            <person name="LaButti K."/>
            <person name="Lindquist E.A."/>
            <person name="Lipzen A."/>
            <person name="Lundell T."/>
            <person name="Morin E."/>
            <person name="Murat C."/>
            <person name="Riley R."/>
            <person name="Ohm R."/>
            <person name="Sun H."/>
            <person name="Tunlid A."/>
            <person name="Henrissat B."/>
            <person name="Grigoriev I.V."/>
            <person name="Hibbett D.S."/>
            <person name="Martin F."/>
        </authorList>
    </citation>
    <scope>NUCLEOTIDE SEQUENCE [LARGE SCALE GENOMIC DNA]</scope>
    <source>
        <strain evidence="1 2">SS14</strain>
    </source>
</reference>
<accession>A0A0C9UD32</accession>
<dbReference type="Proteomes" id="UP000054279">
    <property type="component" value="Unassembled WGS sequence"/>
</dbReference>